<comment type="caution">
    <text evidence="4">The sequence shown here is derived from an EMBL/GenBank/DDBJ whole genome shotgun (WGS) entry which is preliminary data.</text>
</comment>
<dbReference type="InterPro" id="IPR029044">
    <property type="entry name" value="Nucleotide-diphossugar_trans"/>
</dbReference>
<evidence type="ECO:0000259" key="3">
    <source>
        <dbReference type="Pfam" id="PF00535"/>
    </source>
</evidence>
<dbReference type="CDD" id="cd00761">
    <property type="entry name" value="Glyco_tranf_GTA_type"/>
    <property type="match status" value="1"/>
</dbReference>
<dbReference type="Gene3D" id="3.90.550.10">
    <property type="entry name" value="Spore Coat Polysaccharide Biosynthesis Protein SpsA, Chain A"/>
    <property type="match status" value="1"/>
</dbReference>
<keyword evidence="2" id="KW-0808">Transferase</keyword>
<name>A0A9D9EPM6_9SPIR</name>
<accession>A0A9D9EPM6</accession>
<evidence type="ECO:0000256" key="1">
    <source>
        <dbReference type="ARBA" id="ARBA00022676"/>
    </source>
</evidence>
<proteinExistence type="predicted"/>
<reference evidence="4" key="2">
    <citation type="journal article" date="2021" name="PeerJ">
        <title>Extensive microbial diversity within the chicken gut microbiome revealed by metagenomics and culture.</title>
        <authorList>
            <person name="Gilroy R."/>
            <person name="Ravi A."/>
            <person name="Getino M."/>
            <person name="Pursley I."/>
            <person name="Horton D.L."/>
            <person name="Alikhan N.F."/>
            <person name="Baker D."/>
            <person name="Gharbi K."/>
            <person name="Hall N."/>
            <person name="Watson M."/>
            <person name="Adriaenssens E.M."/>
            <person name="Foster-Nyarko E."/>
            <person name="Jarju S."/>
            <person name="Secka A."/>
            <person name="Antonio M."/>
            <person name="Oren A."/>
            <person name="Chaudhuri R.R."/>
            <person name="La Ragione R."/>
            <person name="Hildebrand F."/>
            <person name="Pallen M.J."/>
        </authorList>
    </citation>
    <scope>NUCLEOTIDE SEQUENCE</scope>
    <source>
        <strain evidence="4">B3-4054</strain>
    </source>
</reference>
<evidence type="ECO:0000256" key="2">
    <source>
        <dbReference type="ARBA" id="ARBA00022679"/>
    </source>
</evidence>
<feature type="domain" description="Glycosyltransferase 2-like" evidence="3">
    <location>
        <begin position="10"/>
        <end position="170"/>
    </location>
</feature>
<dbReference type="SUPFAM" id="SSF53448">
    <property type="entry name" value="Nucleotide-diphospho-sugar transferases"/>
    <property type="match status" value="1"/>
</dbReference>
<dbReference type="PANTHER" id="PTHR22916:SF51">
    <property type="entry name" value="GLYCOSYLTRANSFERASE EPSH-RELATED"/>
    <property type="match status" value="1"/>
</dbReference>
<dbReference type="PANTHER" id="PTHR22916">
    <property type="entry name" value="GLYCOSYLTRANSFERASE"/>
    <property type="match status" value="1"/>
</dbReference>
<sequence>MTSNRTVSVSLVIPVYNVEQFLPRLLDSILAQTREDWECILVDDGSTDASGKICNEYGKKDPRFRTIRQENSGAGPARNRGIPVANGKYLFFADSDDWLDPDALRLSVEEAERTSADILVFGFARHGRDKRRSATDTVSVPIGKIDLCAVQNPKAFRIIWNKLFRTAFIRENGLRFPPLYSGQDVCFCFSAYLYTERIYGLDKPLYHYCWNPLSISAEKQKKKPEELRALETEKIRLMEDAQKNSPPEAVARLSRLLLMEKISAKERCLFGNLAHPDSCALYRNSWPEIRTWQVLTHTADKRKPVVILAALHLDFLVQALAFTCRLFSKGKKNR</sequence>
<dbReference type="AlphaFoldDB" id="A0A9D9EPM6"/>
<dbReference type="InterPro" id="IPR001173">
    <property type="entry name" value="Glyco_trans_2-like"/>
</dbReference>
<dbReference type="Pfam" id="PF00535">
    <property type="entry name" value="Glycos_transf_2"/>
    <property type="match status" value="1"/>
</dbReference>
<dbReference type="EMBL" id="JADIMS010000122">
    <property type="protein sequence ID" value="MBO8450773.1"/>
    <property type="molecule type" value="Genomic_DNA"/>
</dbReference>
<dbReference type="Proteomes" id="UP000823616">
    <property type="component" value="Unassembled WGS sequence"/>
</dbReference>
<gene>
    <name evidence="4" type="ORF">IAA96_06675</name>
</gene>
<organism evidence="4 5">
    <name type="scientific">Candidatus Avitreponema avistercoris</name>
    <dbReference type="NCBI Taxonomy" id="2840705"/>
    <lineage>
        <taxon>Bacteria</taxon>
        <taxon>Pseudomonadati</taxon>
        <taxon>Spirochaetota</taxon>
        <taxon>Spirochaetia</taxon>
        <taxon>Spirochaetales</taxon>
        <taxon>Candidatus Avitreponema</taxon>
    </lineage>
</organism>
<evidence type="ECO:0000313" key="5">
    <source>
        <dbReference type="Proteomes" id="UP000823616"/>
    </source>
</evidence>
<protein>
    <submittedName>
        <fullName evidence="4">Glycosyltransferase</fullName>
    </submittedName>
</protein>
<dbReference type="GO" id="GO:0016758">
    <property type="term" value="F:hexosyltransferase activity"/>
    <property type="evidence" value="ECO:0007669"/>
    <property type="project" value="UniProtKB-ARBA"/>
</dbReference>
<evidence type="ECO:0000313" key="4">
    <source>
        <dbReference type="EMBL" id="MBO8450773.1"/>
    </source>
</evidence>
<reference evidence="4" key="1">
    <citation type="submission" date="2020-10" db="EMBL/GenBank/DDBJ databases">
        <authorList>
            <person name="Gilroy R."/>
        </authorList>
    </citation>
    <scope>NUCLEOTIDE SEQUENCE</scope>
    <source>
        <strain evidence="4">B3-4054</strain>
    </source>
</reference>
<keyword evidence="1" id="KW-0328">Glycosyltransferase</keyword>